<feature type="transmembrane region" description="Helical" evidence="7">
    <location>
        <begin position="79"/>
        <end position="102"/>
    </location>
</feature>
<name>A0A1M5X1P2_9FLAO</name>
<evidence type="ECO:0000256" key="6">
    <source>
        <dbReference type="ARBA" id="ARBA00023136"/>
    </source>
</evidence>
<dbReference type="GO" id="GO:0005886">
    <property type="term" value="C:plasma membrane"/>
    <property type="evidence" value="ECO:0007669"/>
    <property type="project" value="UniProtKB-SubCell"/>
</dbReference>
<accession>A0A1M5X1P2</accession>
<dbReference type="PANTHER" id="PTHR30250:SF10">
    <property type="entry name" value="LIPOPOLYSACCHARIDE BIOSYNTHESIS PROTEIN WZXC"/>
    <property type="match status" value="1"/>
</dbReference>
<comment type="similarity">
    <text evidence="2">Belongs to the polysaccharide synthase family.</text>
</comment>
<feature type="transmembrane region" description="Helical" evidence="7">
    <location>
        <begin position="284"/>
        <end position="304"/>
    </location>
</feature>
<dbReference type="InterPro" id="IPR050833">
    <property type="entry name" value="Poly_Biosynth_Transport"/>
</dbReference>
<feature type="transmembrane region" description="Helical" evidence="7">
    <location>
        <begin position="324"/>
        <end position="346"/>
    </location>
</feature>
<dbReference type="RefSeq" id="WP_073122646.1">
    <property type="nucleotide sequence ID" value="NZ_BMEN01000001.1"/>
</dbReference>
<comment type="subcellular location">
    <subcellularLocation>
        <location evidence="1">Cell membrane</location>
        <topology evidence="1">Multi-pass membrane protein</topology>
    </subcellularLocation>
</comment>
<keyword evidence="4 7" id="KW-0812">Transmembrane</keyword>
<dbReference type="CDD" id="cd13127">
    <property type="entry name" value="MATE_tuaB_like"/>
    <property type="match status" value="1"/>
</dbReference>
<feature type="transmembrane region" description="Helical" evidence="7">
    <location>
        <begin position="172"/>
        <end position="193"/>
    </location>
</feature>
<reference evidence="9" key="1">
    <citation type="submission" date="2016-11" db="EMBL/GenBank/DDBJ databases">
        <authorList>
            <person name="Varghese N."/>
            <person name="Submissions S."/>
        </authorList>
    </citation>
    <scope>NUCLEOTIDE SEQUENCE [LARGE SCALE GENOMIC DNA]</scope>
    <source>
        <strain evidence="9">DSM 100572</strain>
    </source>
</reference>
<proteinExistence type="inferred from homology"/>
<organism evidence="8 9">
    <name type="scientific">Wenyingzhuangia marina</name>
    <dbReference type="NCBI Taxonomy" id="1195760"/>
    <lineage>
        <taxon>Bacteria</taxon>
        <taxon>Pseudomonadati</taxon>
        <taxon>Bacteroidota</taxon>
        <taxon>Flavobacteriia</taxon>
        <taxon>Flavobacteriales</taxon>
        <taxon>Flavobacteriaceae</taxon>
        <taxon>Wenyingzhuangia</taxon>
    </lineage>
</organism>
<evidence type="ECO:0000256" key="2">
    <source>
        <dbReference type="ARBA" id="ARBA00007430"/>
    </source>
</evidence>
<feature type="transmembrane region" description="Helical" evidence="7">
    <location>
        <begin position="147"/>
        <end position="166"/>
    </location>
</feature>
<keyword evidence="5 7" id="KW-1133">Transmembrane helix</keyword>
<evidence type="ECO:0000256" key="4">
    <source>
        <dbReference type="ARBA" id="ARBA00022692"/>
    </source>
</evidence>
<feature type="transmembrane region" description="Helical" evidence="7">
    <location>
        <begin position="379"/>
        <end position="398"/>
    </location>
</feature>
<dbReference type="OrthoDB" id="9770347at2"/>
<evidence type="ECO:0000313" key="9">
    <source>
        <dbReference type="Proteomes" id="UP000184109"/>
    </source>
</evidence>
<feature type="transmembrane region" description="Helical" evidence="7">
    <location>
        <begin position="441"/>
        <end position="458"/>
    </location>
</feature>
<gene>
    <name evidence="8" type="ORF">SAMN05444281_2812</name>
</gene>
<keyword evidence="6 7" id="KW-0472">Membrane</keyword>
<evidence type="ECO:0000256" key="1">
    <source>
        <dbReference type="ARBA" id="ARBA00004651"/>
    </source>
</evidence>
<protein>
    <submittedName>
        <fullName evidence="8">Membrane protein involved in the export of O-antigen and teichoic acid</fullName>
    </submittedName>
</protein>
<evidence type="ECO:0000313" key="8">
    <source>
        <dbReference type="EMBL" id="SHH93650.1"/>
    </source>
</evidence>
<dbReference type="AlphaFoldDB" id="A0A1M5X1P2"/>
<feature type="transmembrane region" description="Helical" evidence="7">
    <location>
        <begin position="410"/>
        <end position="435"/>
    </location>
</feature>
<feature type="transmembrane region" description="Helical" evidence="7">
    <location>
        <begin position="43"/>
        <end position="67"/>
    </location>
</feature>
<dbReference type="Pfam" id="PF13440">
    <property type="entry name" value="Polysacc_synt_3"/>
    <property type="match status" value="1"/>
</dbReference>
<evidence type="ECO:0000256" key="7">
    <source>
        <dbReference type="SAM" id="Phobius"/>
    </source>
</evidence>
<keyword evidence="9" id="KW-1185">Reference proteome</keyword>
<feature type="transmembrane region" description="Helical" evidence="7">
    <location>
        <begin position="214"/>
        <end position="233"/>
    </location>
</feature>
<evidence type="ECO:0000256" key="5">
    <source>
        <dbReference type="ARBA" id="ARBA00022989"/>
    </source>
</evidence>
<dbReference type="STRING" id="1195760.SAMN05444281_2812"/>
<sequence>MSLKQRTVLGVGWSMVEKFSTLFIQLLSTLIIARSLSPEDFGLIGMLTVFVGIGQVVLDSGFGQALIRKEKTTTLDYSSVFYVNILLGFVLYIILYICAPLIADFFNAPKLENISKILFLIFPINAFGLIQFTILNKRVDFKSLSKVTILSATISGLIGIYVAITYKTVWSLVFQNLFFFILRTIFLWVFSAWRPVFMFSYQSIKSISSFSFNLLLTGLIGSIFNNMYNIVIGKFYSPLELGYYSQADRFQKIPSTSITEVIQRVTFPIFSMLKEDKVKLRESFLKVVGVTFFIVTPIMIYLMIVSENLFEILLTSKWNKAGIYFKYLCFVGVLLPLSSLSLNLLTVEGRGRLILILELIRKTMLMLVLLLTFRLNMMALMYGLVFYSVAQLILNCYYSFKTIDLSFFIFVKKLLTTVISVSTSGTIIFCMSYLININSKIGLVVFQFFVFLSTYLLCSKALKIVALAEIMEVVKGKMK</sequence>
<keyword evidence="3" id="KW-1003">Cell membrane</keyword>
<dbReference type="Proteomes" id="UP000184109">
    <property type="component" value="Unassembled WGS sequence"/>
</dbReference>
<feature type="transmembrane region" description="Helical" evidence="7">
    <location>
        <begin position="114"/>
        <end position="135"/>
    </location>
</feature>
<dbReference type="PANTHER" id="PTHR30250">
    <property type="entry name" value="PST FAMILY PREDICTED COLANIC ACID TRANSPORTER"/>
    <property type="match status" value="1"/>
</dbReference>
<evidence type="ECO:0000256" key="3">
    <source>
        <dbReference type="ARBA" id="ARBA00022475"/>
    </source>
</evidence>
<dbReference type="EMBL" id="FQXQ01000009">
    <property type="protein sequence ID" value="SHH93650.1"/>
    <property type="molecule type" value="Genomic_DNA"/>
</dbReference>